<evidence type="ECO:0000256" key="2">
    <source>
        <dbReference type="ARBA" id="ARBA00022723"/>
    </source>
</evidence>
<evidence type="ECO:0000256" key="6">
    <source>
        <dbReference type="ARBA" id="ARBA00023163"/>
    </source>
</evidence>
<evidence type="ECO:0000256" key="1">
    <source>
        <dbReference type="ARBA" id="ARBA00004123"/>
    </source>
</evidence>
<comment type="subcellular location">
    <subcellularLocation>
        <location evidence="1">Nucleus</location>
    </subcellularLocation>
</comment>
<evidence type="ECO:0000256" key="7">
    <source>
        <dbReference type="ARBA" id="ARBA00023242"/>
    </source>
</evidence>
<dbReference type="PANTHER" id="PTHR46481">
    <property type="entry name" value="ZINC FINGER BED DOMAIN-CONTAINING PROTEIN 4"/>
    <property type="match status" value="1"/>
</dbReference>
<name>U9TYV1_RHIID</name>
<sequence>MSIQNKKAKYDARQTKAATNRVDSTIIDEQELYIEDRYFIDDIDDIDDNEVAFRNAIKINLTNKKRKRVAKEPTSFVWKYFKKGENSSSATCHVIKEDGIECGHYYNDGSTTSNLIHHLATKHKIYKPGSAEEATHLKEVRSQPDIRTAIKKRKPKSEAEYKQIRQNVTEFIIDDNQPFYILQSKSFRKLILSLDEHFEIPCDKSVKVMIGEA</sequence>
<feature type="non-terminal residue" evidence="9">
    <location>
        <position position="213"/>
    </location>
</feature>
<gene>
    <name evidence="9" type="ORF">GLOINDRAFT_28230</name>
</gene>
<dbReference type="InterPro" id="IPR036236">
    <property type="entry name" value="Znf_C2H2_sf"/>
</dbReference>
<keyword evidence="4" id="KW-0862">Zinc</keyword>
<dbReference type="InterPro" id="IPR052035">
    <property type="entry name" value="ZnF_BED_domain_contain"/>
</dbReference>
<reference evidence="9" key="1">
    <citation type="submission" date="2013-07" db="EMBL/GenBank/DDBJ databases">
        <title>The genome of an arbuscular mycorrhizal fungus provides insights into the evolution of the oldest plant symbiosis.</title>
        <authorList>
            <consortium name="DOE Joint Genome Institute"/>
            <person name="Tisserant E."/>
            <person name="Malbreil M."/>
            <person name="Kuo A."/>
            <person name="Kohler A."/>
            <person name="Symeonidi A."/>
            <person name="Balestrini R."/>
            <person name="Charron P."/>
            <person name="Duensing N."/>
            <person name="Frei-dit-Frey N."/>
            <person name="Gianinazzi-Pearson V."/>
            <person name="Gilbert B."/>
            <person name="Handa Y."/>
            <person name="Hijri M."/>
            <person name="Kaul R."/>
            <person name="Kawaguchi M."/>
            <person name="Krajinski F."/>
            <person name="Lammers P."/>
            <person name="Lapierre D."/>
            <person name="Masclaux F.G."/>
            <person name="Murat C."/>
            <person name="Morin E."/>
            <person name="Ndikumana S."/>
            <person name="Pagni M."/>
            <person name="Petitpierre D."/>
            <person name="Requena N."/>
            <person name="Rosikiewicz P."/>
            <person name="Riley R."/>
            <person name="Saito K."/>
            <person name="San Clemente H."/>
            <person name="Shapiro H."/>
            <person name="van Tuinen D."/>
            <person name="Becard G."/>
            <person name="Bonfante P."/>
            <person name="Paszkowski U."/>
            <person name="Shachar-Hill Y."/>
            <person name="Young J.P."/>
            <person name="Sanders I.R."/>
            <person name="Henrissat B."/>
            <person name="Rensing S.A."/>
            <person name="Grigoriev I.V."/>
            <person name="Corradi N."/>
            <person name="Roux C."/>
            <person name="Martin F."/>
        </authorList>
    </citation>
    <scope>NUCLEOTIDE SEQUENCE</scope>
    <source>
        <strain evidence="9">DAOM 197198</strain>
    </source>
</reference>
<keyword evidence="6" id="KW-0804">Transcription</keyword>
<evidence type="ECO:0000313" key="9">
    <source>
        <dbReference type="EMBL" id="ESA11483.1"/>
    </source>
</evidence>
<organism evidence="9">
    <name type="scientific">Rhizophagus irregularis (strain DAOM 181602 / DAOM 197198 / MUCL 43194)</name>
    <name type="common">Arbuscular mycorrhizal fungus</name>
    <name type="synonym">Glomus intraradices</name>
    <dbReference type="NCBI Taxonomy" id="747089"/>
    <lineage>
        <taxon>Eukaryota</taxon>
        <taxon>Fungi</taxon>
        <taxon>Fungi incertae sedis</taxon>
        <taxon>Mucoromycota</taxon>
        <taxon>Glomeromycotina</taxon>
        <taxon>Glomeromycetes</taxon>
        <taxon>Glomerales</taxon>
        <taxon>Glomeraceae</taxon>
        <taxon>Rhizophagus</taxon>
    </lineage>
</organism>
<dbReference type="InterPro" id="IPR003656">
    <property type="entry name" value="Znf_BED"/>
</dbReference>
<evidence type="ECO:0000256" key="4">
    <source>
        <dbReference type="ARBA" id="ARBA00022833"/>
    </source>
</evidence>
<dbReference type="GO" id="GO:0009791">
    <property type="term" value="P:post-embryonic development"/>
    <property type="evidence" value="ECO:0007669"/>
    <property type="project" value="UniProtKB-ARBA"/>
</dbReference>
<dbReference type="GO" id="GO:0003677">
    <property type="term" value="F:DNA binding"/>
    <property type="evidence" value="ECO:0007669"/>
    <property type="project" value="InterPro"/>
</dbReference>
<keyword evidence="5" id="KW-0805">Transcription regulation</keyword>
<dbReference type="HOGENOM" id="CLU_1302334_0_0_1"/>
<dbReference type="Pfam" id="PF02892">
    <property type="entry name" value="zf-BED"/>
    <property type="match status" value="1"/>
</dbReference>
<dbReference type="PANTHER" id="PTHR46481:SF10">
    <property type="entry name" value="ZINC FINGER BED DOMAIN-CONTAINING PROTEIN 39"/>
    <property type="match status" value="1"/>
</dbReference>
<dbReference type="GO" id="GO:0008270">
    <property type="term" value="F:zinc ion binding"/>
    <property type="evidence" value="ECO:0007669"/>
    <property type="project" value="UniProtKB-KW"/>
</dbReference>
<evidence type="ECO:0000256" key="5">
    <source>
        <dbReference type="ARBA" id="ARBA00023015"/>
    </source>
</evidence>
<evidence type="ECO:0000259" key="8">
    <source>
        <dbReference type="Pfam" id="PF02892"/>
    </source>
</evidence>
<dbReference type="SUPFAM" id="SSF57667">
    <property type="entry name" value="beta-beta-alpha zinc fingers"/>
    <property type="match status" value="1"/>
</dbReference>
<protein>
    <recommendedName>
        <fullName evidence="8">BED-type domain-containing protein</fullName>
    </recommendedName>
</protein>
<keyword evidence="2" id="KW-0479">Metal-binding</keyword>
<feature type="domain" description="BED-type" evidence="8">
    <location>
        <begin position="77"/>
        <end position="124"/>
    </location>
</feature>
<dbReference type="GO" id="GO:0005634">
    <property type="term" value="C:nucleus"/>
    <property type="evidence" value="ECO:0007669"/>
    <property type="project" value="UniProtKB-SubCell"/>
</dbReference>
<dbReference type="EMBL" id="KI285947">
    <property type="protein sequence ID" value="ESA11483.1"/>
    <property type="molecule type" value="Genomic_DNA"/>
</dbReference>
<dbReference type="AlphaFoldDB" id="U9TYV1"/>
<evidence type="ECO:0000256" key="3">
    <source>
        <dbReference type="ARBA" id="ARBA00022771"/>
    </source>
</evidence>
<proteinExistence type="predicted"/>
<keyword evidence="3" id="KW-0863">Zinc-finger</keyword>
<keyword evidence="7" id="KW-0539">Nucleus</keyword>
<accession>U9TYV1</accession>